<evidence type="ECO:0000256" key="1">
    <source>
        <dbReference type="PIRSR" id="PIRSR613078-1"/>
    </source>
</evidence>
<proteinExistence type="predicted"/>
<evidence type="ECO:0000256" key="2">
    <source>
        <dbReference type="PIRSR" id="PIRSR613078-2"/>
    </source>
</evidence>
<accession>A0A1M6Y2P4</accession>
<feature type="active site" description="Tele-phosphohistidine intermediate" evidence="1">
    <location>
        <position position="10"/>
    </location>
</feature>
<protein>
    <submittedName>
        <fullName evidence="3">Probable phosphoglycerate mutase</fullName>
    </submittedName>
</protein>
<dbReference type="Gene3D" id="3.40.50.1240">
    <property type="entry name" value="Phosphoglycerate mutase-like"/>
    <property type="match status" value="1"/>
</dbReference>
<dbReference type="Proteomes" id="UP000184420">
    <property type="component" value="Unassembled WGS sequence"/>
</dbReference>
<dbReference type="OrthoDB" id="9782128at2"/>
<dbReference type="InterPro" id="IPR013078">
    <property type="entry name" value="His_Pase_superF_clade-1"/>
</dbReference>
<feature type="active site" description="Proton donor/acceptor" evidence="1">
    <location>
        <position position="85"/>
    </location>
</feature>
<feature type="binding site" evidence="2">
    <location>
        <begin position="9"/>
        <end position="16"/>
    </location>
    <ligand>
        <name>substrate</name>
    </ligand>
</feature>
<name>A0A1M6Y2P4_9BACT</name>
<dbReference type="GO" id="GO:0016791">
    <property type="term" value="F:phosphatase activity"/>
    <property type="evidence" value="ECO:0007669"/>
    <property type="project" value="TreeGrafter"/>
</dbReference>
<reference evidence="3 4" key="1">
    <citation type="submission" date="2016-11" db="EMBL/GenBank/DDBJ databases">
        <authorList>
            <person name="Jaros S."/>
            <person name="Januszkiewicz K."/>
            <person name="Wedrychowicz H."/>
        </authorList>
    </citation>
    <scope>NUCLEOTIDE SEQUENCE [LARGE SCALE GENOMIC DNA]</scope>
    <source>
        <strain evidence="3 4">DSM 27406</strain>
    </source>
</reference>
<feature type="binding site" evidence="2">
    <location>
        <position position="59"/>
    </location>
    <ligand>
        <name>substrate</name>
    </ligand>
</feature>
<dbReference type="InterPro" id="IPR050275">
    <property type="entry name" value="PGM_Phosphatase"/>
</dbReference>
<evidence type="ECO:0000313" key="4">
    <source>
        <dbReference type="Proteomes" id="UP000184420"/>
    </source>
</evidence>
<dbReference type="RefSeq" id="WP_073078732.1">
    <property type="nucleotide sequence ID" value="NZ_FRBL01000002.1"/>
</dbReference>
<dbReference type="PANTHER" id="PTHR48100:SF1">
    <property type="entry name" value="HISTIDINE PHOSPHATASE FAMILY PROTEIN-RELATED"/>
    <property type="match status" value="1"/>
</dbReference>
<dbReference type="SMART" id="SM00855">
    <property type="entry name" value="PGAM"/>
    <property type="match status" value="1"/>
</dbReference>
<dbReference type="Pfam" id="PF00300">
    <property type="entry name" value="His_Phos_1"/>
    <property type="match status" value="1"/>
</dbReference>
<dbReference type="SUPFAM" id="SSF53254">
    <property type="entry name" value="Phosphoglycerate mutase-like"/>
    <property type="match status" value="1"/>
</dbReference>
<gene>
    <name evidence="3" type="ORF">SAMN05444266_102126</name>
</gene>
<dbReference type="CDD" id="cd07067">
    <property type="entry name" value="HP_PGM_like"/>
    <property type="match status" value="1"/>
</dbReference>
<dbReference type="InterPro" id="IPR029033">
    <property type="entry name" value="His_PPase_superfam"/>
</dbReference>
<sequence length="194" mass="21923">MTTRIAIIRHGSTAWNKAGKLQGSSDIPLDEEGREQARRLGLRLMGETYDIVYSSRLQRAKETAQIIADAMQHPHILLEDDRIREAGGGLTEGTTEEERVSKWGSDWKQLDLGIETPEEVVARGTEFLSELVAKYPGKKILIVSHGGFIRKMIRELVPDAPHQHMLKNTSITEILHSDNSWSCHLYNCVQHLED</sequence>
<dbReference type="GO" id="GO:0005737">
    <property type="term" value="C:cytoplasm"/>
    <property type="evidence" value="ECO:0007669"/>
    <property type="project" value="TreeGrafter"/>
</dbReference>
<organism evidence="3 4">
    <name type="scientific">Chitinophaga jiangningensis</name>
    <dbReference type="NCBI Taxonomy" id="1419482"/>
    <lineage>
        <taxon>Bacteria</taxon>
        <taxon>Pseudomonadati</taxon>
        <taxon>Bacteroidota</taxon>
        <taxon>Chitinophagia</taxon>
        <taxon>Chitinophagales</taxon>
        <taxon>Chitinophagaceae</taxon>
        <taxon>Chitinophaga</taxon>
    </lineage>
</organism>
<dbReference type="STRING" id="1419482.SAMN05444266_102126"/>
<evidence type="ECO:0000313" key="3">
    <source>
        <dbReference type="EMBL" id="SHL12521.1"/>
    </source>
</evidence>
<keyword evidence="4" id="KW-1185">Reference proteome</keyword>
<dbReference type="EMBL" id="FRBL01000002">
    <property type="protein sequence ID" value="SHL12521.1"/>
    <property type="molecule type" value="Genomic_DNA"/>
</dbReference>
<dbReference type="AlphaFoldDB" id="A0A1M6Y2P4"/>
<dbReference type="PANTHER" id="PTHR48100">
    <property type="entry name" value="BROAD-SPECIFICITY PHOSPHATASE YOR283W-RELATED"/>
    <property type="match status" value="1"/>
</dbReference>